<keyword evidence="2" id="KW-1185">Reference proteome</keyword>
<dbReference type="RefSeq" id="WP_124026465.1">
    <property type="nucleotide sequence ID" value="NZ_JBHRSN010000005.1"/>
</dbReference>
<dbReference type="AlphaFoldDB" id="A0A3N5ZB47"/>
<proteinExistence type="predicted"/>
<name>A0A3N5ZB47_9ALTE</name>
<evidence type="ECO:0000313" key="2">
    <source>
        <dbReference type="Proteomes" id="UP000275281"/>
    </source>
</evidence>
<dbReference type="Proteomes" id="UP000275281">
    <property type="component" value="Unassembled WGS sequence"/>
</dbReference>
<dbReference type="OrthoDB" id="6336607at2"/>
<gene>
    <name evidence="1" type="ORF">DRW07_03395</name>
</gene>
<protein>
    <submittedName>
        <fullName evidence="1">Uncharacterized protein</fullName>
    </submittedName>
</protein>
<reference evidence="1 2" key="1">
    <citation type="submission" date="2018-11" db="EMBL/GenBank/DDBJ databases">
        <authorList>
            <person name="Ye M.-Q."/>
            <person name="Du Z.-J."/>
        </authorList>
    </citation>
    <scope>NUCLEOTIDE SEQUENCE [LARGE SCALE GENOMIC DNA]</scope>
    <source>
        <strain evidence="1 2">U0105</strain>
    </source>
</reference>
<comment type="caution">
    <text evidence="1">The sequence shown here is derived from an EMBL/GenBank/DDBJ whole genome shotgun (WGS) entry which is preliminary data.</text>
</comment>
<evidence type="ECO:0000313" key="1">
    <source>
        <dbReference type="EMBL" id="RPJ68464.1"/>
    </source>
</evidence>
<organism evidence="1 2">
    <name type="scientific">Alteromonas sediminis</name>
    <dbReference type="NCBI Taxonomy" id="2259342"/>
    <lineage>
        <taxon>Bacteria</taxon>
        <taxon>Pseudomonadati</taxon>
        <taxon>Pseudomonadota</taxon>
        <taxon>Gammaproteobacteria</taxon>
        <taxon>Alteromonadales</taxon>
        <taxon>Alteromonadaceae</taxon>
        <taxon>Alteromonas/Salinimonas group</taxon>
        <taxon>Alteromonas</taxon>
    </lineage>
</organism>
<sequence length="65" mass="7492">MGSKTLPEQLKSSLQYHMEQDDVRSDNDMVELFDKLTSLSEKVQAAKQKALRNRQREAALMPAKR</sequence>
<dbReference type="EMBL" id="RPOK01000001">
    <property type="protein sequence ID" value="RPJ68464.1"/>
    <property type="molecule type" value="Genomic_DNA"/>
</dbReference>
<accession>A0A3N5ZB47</accession>